<dbReference type="OrthoDB" id="18529at2759"/>
<evidence type="ECO:0000313" key="4">
    <source>
        <dbReference type="Proteomes" id="UP000887229"/>
    </source>
</evidence>
<evidence type="ECO:0000256" key="1">
    <source>
        <dbReference type="SAM" id="MobiDB-lite"/>
    </source>
</evidence>
<dbReference type="Proteomes" id="UP000887229">
    <property type="component" value="Unassembled WGS sequence"/>
</dbReference>
<name>A0A9P7ZSG7_9HYPO</name>
<dbReference type="PANTHER" id="PTHR28041:SF1">
    <property type="entry name" value="LARGE RIBOSOMAL SUBUNIT PROTEIN ML59"/>
    <property type="match status" value="1"/>
</dbReference>
<comment type="caution">
    <text evidence="3">The sequence shown here is derived from an EMBL/GenBank/DDBJ whole genome shotgun (WGS) entry which is preliminary data.</text>
</comment>
<feature type="domain" description="Large ribosomal subunit protein mL59" evidence="2">
    <location>
        <begin position="18"/>
        <end position="151"/>
    </location>
</feature>
<reference evidence="3" key="1">
    <citation type="journal article" date="2021" name="IMA Fungus">
        <title>Genomic characterization of three marine fungi, including Emericellopsis atlantica sp. nov. with signatures of a generalist lifestyle and marine biomass degradation.</title>
        <authorList>
            <person name="Hagestad O.C."/>
            <person name="Hou L."/>
            <person name="Andersen J.H."/>
            <person name="Hansen E.H."/>
            <person name="Altermark B."/>
            <person name="Li C."/>
            <person name="Kuhnert E."/>
            <person name="Cox R.J."/>
            <person name="Crous P.W."/>
            <person name="Spatafora J.W."/>
            <person name="Lail K."/>
            <person name="Amirebrahimi M."/>
            <person name="Lipzen A."/>
            <person name="Pangilinan J."/>
            <person name="Andreopoulos W."/>
            <person name="Hayes R.D."/>
            <person name="Ng V."/>
            <person name="Grigoriev I.V."/>
            <person name="Jackson S.A."/>
            <person name="Sutton T.D.S."/>
            <person name="Dobson A.D.W."/>
            <person name="Rama T."/>
        </authorList>
    </citation>
    <scope>NUCLEOTIDE SEQUENCE</scope>
    <source>
        <strain evidence="3">TS7</strain>
    </source>
</reference>
<dbReference type="InterPro" id="IPR040922">
    <property type="entry name" value="Ribosomal_mL59_dom"/>
</dbReference>
<evidence type="ECO:0000313" key="3">
    <source>
        <dbReference type="EMBL" id="KAG9256986.1"/>
    </source>
</evidence>
<dbReference type="AlphaFoldDB" id="A0A9P7ZSG7"/>
<dbReference type="GO" id="GO:0003735">
    <property type="term" value="F:structural constituent of ribosome"/>
    <property type="evidence" value="ECO:0007669"/>
    <property type="project" value="InterPro"/>
</dbReference>
<protein>
    <recommendedName>
        <fullName evidence="2">Large ribosomal subunit protein mL59 domain-containing protein</fullName>
    </recommendedName>
</protein>
<dbReference type="GO" id="GO:0005762">
    <property type="term" value="C:mitochondrial large ribosomal subunit"/>
    <property type="evidence" value="ECO:0007669"/>
    <property type="project" value="InterPro"/>
</dbReference>
<keyword evidence="4" id="KW-1185">Reference proteome</keyword>
<dbReference type="RefSeq" id="XP_046120910.1">
    <property type="nucleotide sequence ID" value="XM_046259796.1"/>
</dbReference>
<feature type="region of interest" description="Disordered" evidence="1">
    <location>
        <begin position="30"/>
        <end position="62"/>
    </location>
</feature>
<dbReference type="Pfam" id="PF18126">
    <property type="entry name" value="Mitoc_mL59"/>
    <property type="match status" value="1"/>
</dbReference>
<feature type="compositionally biased region" description="Polar residues" evidence="1">
    <location>
        <begin position="34"/>
        <end position="43"/>
    </location>
</feature>
<proteinExistence type="predicted"/>
<accession>A0A9P7ZSG7</accession>
<dbReference type="InterPro" id="IPR037507">
    <property type="entry name" value="Ribosomal_mL59"/>
</dbReference>
<sequence>MAAPAQNFIQLAKALPEPLQRFFARWPPAAILPTGNTAPTPTRYQEERPNPFQRYKNPETGAWQDPVYSSRRQAELHKMAREHGVEHLLPESNKAAETRLAHRVVHGLRVKGTGVGQKVKGHIHERHMISKMEKKRTAMLEMPQLIKSFKKTSKYKWTKWPK</sequence>
<evidence type="ECO:0000259" key="2">
    <source>
        <dbReference type="Pfam" id="PF18126"/>
    </source>
</evidence>
<dbReference type="GeneID" id="70290699"/>
<dbReference type="EMBL" id="MU251246">
    <property type="protein sequence ID" value="KAG9256986.1"/>
    <property type="molecule type" value="Genomic_DNA"/>
</dbReference>
<dbReference type="PANTHER" id="PTHR28041">
    <property type="entry name" value="54S RIBOSOMAL PROTEIN L25, MITOCHONDRIAL"/>
    <property type="match status" value="1"/>
</dbReference>
<gene>
    <name evidence="3" type="ORF">F5Z01DRAFT_443673</name>
</gene>
<organism evidence="3 4">
    <name type="scientific">Emericellopsis atlantica</name>
    <dbReference type="NCBI Taxonomy" id="2614577"/>
    <lineage>
        <taxon>Eukaryota</taxon>
        <taxon>Fungi</taxon>
        <taxon>Dikarya</taxon>
        <taxon>Ascomycota</taxon>
        <taxon>Pezizomycotina</taxon>
        <taxon>Sordariomycetes</taxon>
        <taxon>Hypocreomycetidae</taxon>
        <taxon>Hypocreales</taxon>
        <taxon>Bionectriaceae</taxon>
        <taxon>Emericellopsis</taxon>
    </lineage>
</organism>